<keyword evidence="2" id="KW-1185">Reference proteome</keyword>
<gene>
    <name evidence="1" type="ORF">GCM10008014_39130</name>
</gene>
<organism evidence="1 2">
    <name type="scientific">Paenibacillus silvae</name>
    <dbReference type="NCBI Taxonomy" id="1325358"/>
    <lineage>
        <taxon>Bacteria</taxon>
        <taxon>Bacillati</taxon>
        <taxon>Bacillota</taxon>
        <taxon>Bacilli</taxon>
        <taxon>Bacillales</taxon>
        <taxon>Paenibacillaceae</taxon>
        <taxon>Paenibacillus</taxon>
    </lineage>
</organism>
<name>A0ABQ1ZHR1_9BACL</name>
<comment type="caution">
    <text evidence="1">The sequence shown here is derived from an EMBL/GenBank/DDBJ whole genome shotgun (WGS) entry which is preliminary data.</text>
</comment>
<evidence type="ECO:0000313" key="2">
    <source>
        <dbReference type="Proteomes" id="UP000652153"/>
    </source>
</evidence>
<sequence length="80" mass="8502">MANAVNNALVAALGKTDRGVKKAPSQRGGTNIHVIDPKNTKAWAILPEMLFIDTASAAIRWLLINKRVPAQLLTGSTALP</sequence>
<dbReference type="EMBL" id="BMFU01000006">
    <property type="protein sequence ID" value="GGH62562.1"/>
    <property type="molecule type" value="Genomic_DNA"/>
</dbReference>
<accession>A0ABQ1ZHR1</accession>
<dbReference type="Proteomes" id="UP000652153">
    <property type="component" value="Unassembled WGS sequence"/>
</dbReference>
<proteinExistence type="predicted"/>
<reference evidence="2" key="1">
    <citation type="journal article" date="2019" name="Int. J. Syst. Evol. Microbiol.">
        <title>The Global Catalogue of Microorganisms (GCM) 10K type strain sequencing project: providing services to taxonomists for standard genome sequencing and annotation.</title>
        <authorList>
            <consortium name="The Broad Institute Genomics Platform"/>
            <consortium name="The Broad Institute Genome Sequencing Center for Infectious Disease"/>
            <person name="Wu L."/>
            <person name="Ma J."/>
        </authorList>
    </citation>
    <scope>NUCLEOTIDE SEQUENCE [LARGE SCALE GENOMIC DNA]</scope>
    <source>
        <strain evidence="2">CGMCC 1.12770</strain>
    </source>
</reference>
<evidence type="ECO:0000313" key="1">
    <source>
        <dbReference type="EMBL" id="GGH62562.1"/>
    </source>
</evidence>
<protein>
    <submittedName>
        <fullName evidence="1">Uncharacterized protein</fullName>
    </submittedName>
</protein>